<dbReference type="AlphaFoldDB" id="A0A811LMJ1"/>
<keyword evidence="4" id="KW-0805">Transcription regulation</keyword>
<evidence type="ECO:0000256" key="5">
    <source>
        <dbReference type="ARBA" id="ARBA00023125"/>
    </source>
</evidence>
<dbReference type="Proteomes" id="UP000783686">
    <property type="component" value="Unassembled WGS sequence"/>
</dbReference>
<evidence type="ECO:0000256" key="4">
    <source>
        <dbReference type="ARBA" id="ARBA00023015"/>
    </source>
</evidence>
<dbReference type="PRINTS" id="PR00047">
    <property type="entry name" value="STROIDFINGER"/>
</dbReference>
<comment type="caution">
    <text evidence="11">The sequence shown here is derived from an EMBL/GenBank/DDBJ whole genome shotgun (WGS) entry which is preliminary data.</text>
</comment>
<dbReference type="InterPro" id="IPR050200">
    <property type="entry name" value="Nuclear_hormone_rcpt_NR3"/>
</dbReference>
<evidence type="ECO:0000256" key="2">
    <source>
        <dbReference type="ARBA" id="ARBA00022771"/>
    </source>
</evidence>
<dbReference type="PANTHER" id="PTHR48092">
    <property type="entry name" value="KNIRPS-RELATED PROTEIN-RELATED"/>
    <property type="match status" value="1"/>
</dbReference>
<evidence type="ECO:0000256" key="6">
    <source>
        <dbReference type="ARBA" id="ARBA00023163"/>
    </source>
</evidence>
<dbReference type="EMBL" id="CAJFCW020000006">
    <property type="protein sequence ID" value="CAG9125176.1"/>
    <property type="molecule type" value="Genomic_DNA"/>
</dbReference>
<feature type="domain" description="Nuclear receptor" evidence="10">
    <location>
        <begin position="131"/>
        <end position="151"/>
    </location>
</feature>
<dbReference type="Pfam" id="PF00105">
    <property type="entry name" value="zf-C4"/>
    <property type="match status" value="1"/>
</dbReference>
<dbReference type="Gene3D" id="3.30.50.10">
    <property type="entry name" value="Erythroid Transcription Factor GATA-1, subunit A"/>
    <property type="match status" value="1"/>
</dbReference>
<protein>
    <recommendedName>
        <fullName evidence="10">Nuclear receptor domain-containing protein</fullName>
    </recommendedName>
</protein>
<evidence type="ECO:0000256" key="7">
    <source>
        <dbReference type="ARBA" id="ARBA00023170"/>
    </source>
</evidence>
<organism evidence="11 12">
    <name type="scientific">Bursaphelenchus okinawaensis</name>
    <dbReference type="NCBI Taxonomy" id="465554"/>
    <lineage>
        <taxon>Eukaryota</taxon>
        <taxon>Metazoa</taxon>
        <taxon>Ecdysozoa</taxon>
        <taxon>Nematoda</taxon>
        <taxon>Chromadorea</taxon>
        <taxon>Rhabditida</taxon>
        <taxon>Tylenchina</taxon>
        <taxon>Tylenchomorpha</taxon>
        <taxon>Aphelenchoidea</taxon>
        <taxon>Aphelenchoididae</taxon>
        <taxon>Bursaphelenchus</taxon>
    </lineage>
</organism>
<keyword evidence="12" id="KW-1185">Reference proteome</keyword>
<keyword evidence="8" id="KW-0539">Nucleus</keyword>
<evidence type="ECO:0000256" key="1">
    <source>
        <dbReference type="ARBA" id="ARBA00022723"/>
    </source>
</evidence>
<dbReference type="GO" id="GO:0003700">
    <property type="term" value="F:DNA-binding transcription factor activity"/>
    <property type="evidence" value="ECO:0007669"/>
    <property type="project" value="InterPro"/>
</dbReference>
<reference evidence="11" key="1">
    <citation type="submission" date="2020-09" db="EMBL/GenBank/DDBJ databases">
        <authorList>
            <person name="Kikuchi T."/>
        </authorList>
    </citation>
    <scope>NUCLEOTIDE SEQUENCE</scope>
    <source>
        <strain evidence="11">SH1</strain>
    </source>
</reference>
<evidence type="ECO:0000256" key="9">
    <source>
        <dbReference type="SAM" id="MobiDB-lite"/>
    </source>
</evidence>
<keyword evidence="1" id="KW-0479">Metal-binding</keyword>
<name>A0A811LMJ1_9BILA</name>
<dbReference type="GO" id="GO:0043565">
    <property type="term" value="F:sequence-specific DNA binding"/>
    <property type="evidence" value="ECO:0007669"/>
    <property type="project" value="InterPro"/>
</dbReference>
<feature type="region of interest" description="Disordered" evidence="9">
    <location>
        <begin position="77"/>
        <end position="112"/>
    </location>
</feature>
<gene>
    <name evidence="11" type="ORF">BOKJ2_LOCUS12928</name>
</gene>
<keyword evidence="7" id="KW-0675">Receptor</keyword>
<evidence type="ECO:0000256" key="8">
    <source>
        <dbReference type="ARBA" id="ARBA00023242"/>
    </source>
</evidence>
<dbReference type="GO" id="GO:0008270">
    <property type="term" value="F:zinc ion binding"/>
    <property type="evidence" value="ECO:0007669"/>
    <property type="project" value="UniProtKB-KW"/>
</dbReference>
<evidence type="ECO:0000313" key="11">
    <source>
        <dbReference type="EMBL" id="CAD5228869.1"/>
    </source>
</evidence>
<dbReference type="Proteomes" id="UP000614601">
    <property type="component" value="Unassembled WGS sequence"/>
</dbReference>
<evidence type="ECO:0000256" key="3">
    <source>
        <dbReference type="ARBA" id="ARBA00022833"/>
    </source>
</evidence>
<evidence type="ECO:0000259" key="10">
    <source>
        <dbReference type="Pfam" id="PF00105"/>
    </source>
</evidence>
<sequence>MNDNYNVLTQFSNALSFQHAPVIAHSRTQNVSLTQLTPLNLYQFYVNQLNQLQLLKQVDDNNNGGIVKKEATEVKVEEKTQISPQNSKENKWASASFDGNNNTNTDKNENYKEVGPVSSVDIKPKPTSPMSCVICGDKSSGLHYGVYSCEG</sequence>
<evidence type="ECO:0000313" key="12">
    <source>
        <dbReference type="Proteomes" id="UP000614601"/>
    </source>
</evidence>
<dbReference type="InterPro" id="IPR001628">
    <property type="entry name" value="Znf_hrmn_rcpt"/>
</dbReference>
<dbReference type="InterPro" id="IPR013088">
    <property type="entry name" value="Znf_NHR/GATA"/>
</dbReference>
<dbReference type="EMBL" id="CAJFDH010000006">
    <property type="protein sequence ID" value="CAD5228869.1"/>
    <property type="molecule type" value="Genomic_DNA"/>
</dbReference>
<keyword evidence="3" id="KW-0862">Zinc</keyword>
<accession>A0A811LMJ1</accession>
<proteinExistence type="predicted"/>
<keyword evidence="6" id="KW-0804">Transcription</keyword>
<keyword evidence="2" id="KW-0863">Zinc-finger</keyword>
<dbReference type="OrthoDB" id="7634782at2759"/>
<keyword evidence="5" id="KW-0238">DNA-binding</keyword>
<dbReference type="SUPFAM" id="SSF57716">
    <property type="entry name" value="Glucocorticoid receptor-like (DNA-binding domain)"/>
    <property type="match status" value="1"/>
</dbReference>